<sequence>MDEKIQTCMTEENIIKKLLKAISLTEFNINTTDEEDRTLMHLACQMGMEKLVETLLLHDAQINLKDCFGRTPIMLASYAGYKNIVDMLIKYNADVNCHDVYGFNILTLAIYGGYSMMEYLLSKNFNYESSNNYLGHMPLLAIIASIGNEELMKLIISHNPEQLNAAIEKSGMTPLMLAICGGYITTAKKLISHGANCKLTSKASFSSICYALKLSFPLLELKIPELTLENEANQLSLPPLPSHPLTPTLCFSPIKKVSSPKKYIHLIKKTMRAKRSRSLDNKKKQNVTNKNNDDASVLKSIFEIAKLQQYWPIFKEQQISFRTFLTMDEEDLRCIGINKSSIRNKFLSIIEHYNHIFYL</sequence>
<gene>
    <name evidence="5" type="ORF">NEZAVI_LOCUS14088</name>
</gene>
<dbReference type="InterPro" id="IPR001660">
    <property type="entry name" value="SAM"/>
</dbReference>
<dbReference type="Pfam" id="PF07647">
    <property type="entry name" value="SAM_2"/>
    <property type="match status" value="1"/>
</dbReference>
<dbReference type="EMBL" id="OV725082">
    <property type="protein sequence ID" value="CAH1406056.1"/>
    <property type="molecule type" value="Genomic_DNA"/>
</dbReference>
<dbReference type="PANTHER" id="PTHR24198">
    <property type="entry name" value="ANKYRIN REPEAT AND PROTEIN KINASE DOMAIN-CONTAINING PROTEIN"/>
    <property type="match status" value="1"/>
</dbReference>
<feature type="repeat" description="ANK" evidence="3">
    <location>
        <begin position="170"/>
        <end position="202"/>
    </location>
</feature>
<organism evidence="5 6">
    <name type="scientific">Nezara viridula</name>
    <name type="common">Southern green stink bug</name>
    <name type="synonym">Cimex viridulus</name>
    <dbReference type="NCBI Taxonomy" id="85310"/>
    <lineage>
        <taxon>Eukaryota</taxon>
        <taxon>Metazoa</taxon>
        <taxon>Ecdysozoa</taxon>
        <taxon>Arthropoda</taxon>
        <taxon>Hexapoda</taxon>
        <taxon>Insecta</taxon>
        <taxon>Pterygota</taxon>
        <taxon>Neoptera</taxon>
        <taxon>Paraneoptera</taxon>
        <taxon>Hemiptera</taxon>
        <taxon>Heteroptera</taxon>
        <taxon>Panheteroptera</taxon>
        <taxon>Pentatomomorpha</taxon>
        <taxon>Pentatomoidea</taxon>
        <taxon>Pentatomidae</taxon>
        <taxon>Pentatominae</taxon>
        <taxon>Nezara</taxon>
    </lineage>
</organism>
<evidence type="ECO:0000313" key="5">
    <source>
        <dbReference type="EMBL" id="CAH1406056.1"/>
    </source>
</evidence>
<name>A0A9P0HRF4_NEZVI</name>
<dbReference type="InterPro" id="IPR002110">
    <property type="entry name" value="Ankyrin_rpt"/>
</dbReference>
<dbReference type="Pfam" id="PF12796">
    <property type="entry name" value="Ank_2"/>
    <property type="match status" value="1"/>
</dbReference>
<dbReference type="Gene3D" id="1.25.40.20">
    <property type="entry name" value="Ankyrin repeat-containing domain"/>
    <property type="match status" value="2"/>
</dbReference>
<accession>A0A9P0HRF4</accession>
<feature type="repeat" description="ANK" evidence="3">
    <location>
        <begin position="35"/>
        <end position="67"/>
    </location>
</feature>
<reference evidence="5" key="1">
    <citation type="submission" date="2022-01" db="EMBL/GenBank/DDBJ databases">
        <authorList>
            <person name="King R."/>
        </authorList>
    </citation>
    <scope>NUCLEOTIDE SEQUENCE</scope>
</reference>
<feature type="repeat" description="ANK" evidence="3">
    <location>
        <begin position="68"/>
        <end position="100"/>
    </location>
</feature>
<proteinExistence type="predicted"/>
<evidence type="ECO:0000256" key="3">
    <source>
        <dbReference type="PROSITE-ProRule" id="PRU00023"/>
    </source>
</evidence>
<dbReference type="Gene3D" id="1.10.150.50">
    <property type="entry name" value="Transcription Factor, Ets-1"/>
    <property type="match status" value="1"/>
</dbReference>
<dbReference type="InterPro" id="IPR036770">
    <property type="entry name" value="Ankyrin_rpt-contain_sf"/>
</dbReference>
<dbReference type="OrthoDB" id="194358at2759"/>
<dbReference type="PROSITE" id="PS50297">
    <property type="entry name" value="ANK_REP_REGION"/>
    <property type="match status" value="3"/>
</dbReference>
<evidence type="ECO:0000259" key="4">
    <source>
        <dbReference type="PROSITE" id="PS50105"/>
    </source>
</evidence>
<dbReference type="Pfam" id="PF00023">
    <property type="entry name" value="Ank"/>
    <property type="match status" value="1"/>
</dbReference>
<feature type="domain" description="SAM" evidence="4">
    <location>
        <begin position="298"/>
        <end position="356"/>
    </location>
</feature>
<dbReference type="AlphaFoldDB" id="A0A9P0HRF4"/>
<dbReference type="Proteomes" id="UP001152798">
    <property type="component" value="Chromosome 6"/>
</dbReference>
<evidence type="ECO:0000256" key="1">
    <source>
        <dbReference type="ARBA" id="ARBA00022737"/>
    </source>
</evidence>
<protein>
    <recommendedName>
        <fullName evidence="4">SAM domain-containing protein</fullName>
    </recommendedName>
</protein>
<dbReference type="PROSITE" id="PS50088">
    <property type="entry name" value="ANK_REPEAT"/>
    <property type="match status" value="3"/>
</dbReference>
<evidence type="ECO:0000313" key="6">
    <source>
        <dbReference type="Proteomes" id="UP001152798"/>
    </source>
</evidence>
<evidence type="ECO:0000256" key="2">
    <source>
        <dbReference type="ARBA" id="ARBA00023043"/>
    </source>
</evidence>
<dbReference type="InterPro" id="IPR013761">
    <property type="entry name" value="SAM/pointed_sf"/>
</dbReference>
<dbReference type="PANTHER" id="PTHR24198:SF165">
    <property type="entry name" value="ANKYRIN REPEAT-CONTAINING PROTEIN-RELATED"/>
    <property type="match status" value="1"/>
</dbReference>
<dbReference type="SMART" id="SM00248">
    <property type="entry name" value="ANK"/>
    <property type="match status" value="5"/>
</dbReference>
<keyword evidence="2 3" id="KW-0040">ANK repeat</keyword>
<dbReference type="SUPFAM" id="SSF48403">
    <property type="entry name" value="Ankyrin repeat"/>
    <property type="match status" value="1"/>
</dbReference>
<keyword evidence="1" id="KW-0677">Repeat</keyword>
<keyword evidence="6" id="KW-1185">Reference proteome</keyword>
<dbReference type="SUPFAM" id="SSF47769">
    <property type="entry name" value="SAM/Pointed domain"/>
    <property type="match status" value="1"/>
</dbReference>
<dbReference type="PROSITE" id="PS50105">
    <property type="entry name" value="SAM_DOMAIN"/>
    <property type="match status" value="1"/>
</dbReference>